<keyword evidence="2" id="KW-1185">Reference proteome</keyword>
<organism evidence="1 2">
    <name type="scientific">Zopfia rhizophila CBS 207.26</name>
    <dbReference type="NCBI Taxonomy" id="1314779"/>
    <lineage>
        <taxon>Eukaryota</taxon>
        <taxon>Fungi</taxon>
        <taxon>Dikarya</taxon>
        <taxon>Ascomycota</taxon>
        <taxon>Pezizomycotina</taxon>
        <taxon>Dothideomycetes</taxon>
        <taxon>Dothideomycetes incertae sedis</taxon>
        <taxon>Zopfiaceae</taxon>
        <taxon>Zopfia</taxon>
    </lineage>
</organism>
<proteinExistence type="predicted"/>
<dbReference type="AlphaFoldDB" id="A0A6A6DFD2"/>
<dbReference type="EMBL" id="ML994693">
    <property type="protein sequence ID" value="KAF2177168.1"/>
    <property type="molecule type" value="Genomic_DNA"/>
</dbReference>
<dbReference type="OrthoDB" id="5150738at2759"/>
<accession>A0A6A6DFD2</accession>
<reference evidence="1" key="1">
    <citation type="journal article" date="2020" name="Stud. Mycol.">
        <title>101 Dothideomycetes genomes: a test case for predicting lifestyles and emergence of pathogens.</title>
        <authorList>
            <person name="Haridas S."/>
            <person name="Albert R."/>
            <person name="Binder M."/>
            <person name="Bloem J."/>
            <person name="Labutti K."/>
            <person name="Salamov A."/>
            <person name="Andreopoulos B."/>
            <person name="Baker S."/>
            <person name="Barry K."/>
            <person name="Bills G."/>
            <person name="Bluhm B."/>
            <person name="Cannon C."/>
            <person name="Castanera R."/>
            <person name="Culley D."/>
            <person name="Daum C."/>
            <person name="Ezra D."/>
            <person name="Gonzalez J."/>
            <person name="Henrissat B."/>
            <person name="Kuo A."/>
            <person name="Liang C."/>
            <person name="Lipzen A."/>
            <person name="Lutzoni F."/>
            <person name="Magnuson J."/>
            <person name="Mondo S."/>
            <person name="Nolan M."/>
            <person name="Ohm R."/>
            <person name="Pangilinan J."/>
            <person name="Park H.-J."/>
            <person name="Ramirez L."/>
            <person name="Alfaro M."/>
            <person name="Sun H."/>
            <person name="Tritt A."/>
            <person name="Yoshinaga Y."/>
            <person name="Zwiers L.-H."/>
            <person name="Turgeon B."/>
            <person name="Goodwin S."/>
            <person name="Spatafora J."/>
            <person name="Crous P."/>
            <person name="Grigoriev I."/>
        </authorList>
    </citation>
    <scope>NUCLEOTIDE SEQUENCE</scope>
    <source>
        <strain evidence="1">CBS 207.26</strain>
    </source>
</reference>
<evidence type="ECO:0000313" key="2">
    <source>
        <dbReference type="Proteomes" id="UP000800200"/>
    </source>
</evidence>
<sequence>MLFEIRYRKLFGVTATLWVLFAFTAFLNPTSAAPQQLFGNGLSRRAGEAPGIGVELEMGKIVIEGKRKLTEDEREKIKGAVMIPIDYDGAPKTNWELTAEIGTSIFPEAIVDGLKNKVGDRKTKGIGEEIFNFFDEWAPCAGEDSKVKIKGFDNLGPWIVKWPKQPTDLGQHGFGIQVTTAMPLEAILEILSDTKSKTPNPLASKGALDAPRIKILTKDDFKSFSKIKANDITDEFLGYFSLLTSYCVLAEFGNPNEGPKRLIPIMPRTDFVAQYTKFIEPKLKDQLSDGKTSLYDIIEKVSGAGSTLGKAEDLQTGTLEVEKFLNYLQGYDKATKKTLTQMDLVKLMDQTKRHGQIGSLGSKMETILGTSELVPIFESWGCPRNYYGVI</sequence>
<dbReference type="Proteomes" id="UP000800200">
    <property type="component" value="Unassembled WGS sequence"/>
</dbReference>
<protein>
    <submittedName>
        <fullName evidence="1">Uncharacterized protein</fullName>
    </submittedName>
</protein>
<gene>
    <name evidence="1" type="ORF">K469DRAFT_810131</name>
</gene>
<evidence type="ECO:0000313" key="1">
    <source>
        <dbReference type="EMBL" id="KAF2177168.1"/>
    </source>
</evidence>
<name>A0A6A6DFD2_9PEZI</name>